<accession>A0AAE0MTA3</accession>
<dbReference type="EMBL" id="JAUEPP010000003">
    <property type="protein sequence ID" value="KAK3348380.1"/>
    <property type="molecule type" value="Genomic_DNA"/>
</dbReference>
<dbReference type="PROSITE" id="PS50118">
    <property type="entry name" value="HMG_BOX_2"/>
    <property type="match status" value="1"/>
</dbReference>
<dbReference type="RefSeq" id="XP_062683462.1">
    <property type="nucleotide sequence ID" value="XM_062828788.1"/>
</dbReference>
<gene>
    <name evidence="3" type="ORF">B0H65DRAFT_523270</name>
</gene>
<feature type="domain" description="HMG box" evidence="2">
    <location>
        <begin position="55"/>
        <end position="131"/>
    </location>
</feature>
<keyword evidence="1" id="KW-0238">DNA-binding</keyword>
<evidence type="ECO:0000259" key="2">
    <source>
        <dbReference type="PROSITE" id="PS50118"/>
    </source>
</evidence>
<keyword evidence="4" id="KW-1185">Reference proteome</keyword>
<dbReference type="Proteomes" id="UP001278500">
    <property type="component" value="Unassembled WGS sequence"/>
</dbReference>
<organism evidence="3 4">
    <name type="scientific">Neurospora tetraspora</name>
    <dbReference type="NCBI Taxonomy" id="94610"/>
    <lineage>
        <taxon>Eukaryota</taxon>
        <taxon>Fungi</taxon>
        <taxon>Dikarya</taxon>
        <taxon>Ascomycota</taxon>
        <taxon>Pezizomycotina</taxon>
        <taxon>Sordariomycetes</taxon>
        <taxon>Sordariomycetidae</taxon>
        <taxon>Sordariales</taxon>
        <taxon>Sordariaceae</taxon>
        <taxon>Neurospora</taxon>
    </lineage>
</organism>
<dbReference type="AlphaFoldDB" id="A0AAE0MTA3"/>
<dbReference type="Pfam" id="PF00505">
    <property type="entry name" value="HMG_box"/>
    <property type="match status" value="1"/>
</dbReference>
<dbReference type="SUPFAM" id="SSF47095">
    <property type="entry name" value="HMG-box"/>
    <property type="match status" value="1"/>
</dbReference>
<protein>
    <recommendedName>
        <fullName evidence="2">HMG box domain-containing protein</fullName>
    </recommendedName>
</protein>
<dbReference type="GO" id="GO:0003677">
    <property type="term" value="F:DNA binding"/>
    <property type="evidence" value="ECO:0007669"/>
    <property type="project" value="UniProtKB-UniRule"/>
</dbReference>
<evidence type="ECO:0000256" key="1">
    <source>
        <dbReference type="PROSITE-ProRule" id="PRU00267"/>
    </source>
</evidence>
<dbReference type="InterPro" id="IPR009071">
    <property type="entry name" value="HMG_box_dom"/>
</dbReference>
<evidence type="ECO:0000313" key="4">
    <source>
        <dbReference type="Proteomes" id="UP001278500"/>
    </source>
</evidence>
<keyword evidence="1" id="KW-0539">Nucleus</keyword>
<dbReference type="InterPro" id="IPR036910">
    <property type="entry name" value="HMG_box_dom_sf"/>
</dbReference>
<dbReference type="GeneID" id="87865942"/>
<feature type="DNA-binding region" description="HMG box" evidence="1">
    <location>
        <begin position="55"/>
        <end position="131"/>
    </location>
</feature>
<dbReference type="GO" id="GO:0005634">
    <property type="term" value="C:nucleus"/>
    <property type="evidence" value="ECO:0007669"/>
    <property type="project" value="UniProtKB-UniRule"/>
</dbReference>
<name>A0AAE0MTA3_9PEZI</name>
<reference evidence="3" key="1">
    <citation type="journal article" date="2023" name="Mol. Phylogenet. Evol.">
        <title>Genome-scale phylogeny and comparative genomics of the fungal order Sordariales.</title>
        <authorList>
            <person name="Hensen N."/>
            <person name="Bonometti L."/>
            <person name="Westerberg I."/>
            <person name="Brannstrom I.O."/>
            <person name="Guillou S."/>
            <person name="Cros-Aarteil S."/>
            <person name="Calhoun S."/>
            <person name="Haridas S."/>
            <person name="Kuo A."/>
            <person name="Mondo S."/>
            <person name="Pangilinan J."/>
            <person name="Riley R."/>
            <person name="LaButti K."/>
            <person name="Andreopoulos B."/>
            <person name="Lipzen A."/>
            <person name="Chen C."/>
            <person name="Yan M."/>
            <person name="Daum C."/>
            <person name="Ng V."/>
            <person name="Clum A."/>
            <person name="Steindorff A."/>
            <person name="Ohm R.A."/>
            <person name="Martin F."/>
            <person name="Silar P."/>
            <person name="Natvig D.O."/>
            <person name="Lalanne C."/>
            <person name="Gautier V."/>
            <person name="Ament-Velasquez S.L."/>
            <person name="Kruys A."/>
            <person name="Hutchinson M.I."/>
            <person name="Powell A.J."/>
            <person name="Barry K."/>
            <person name="Miller A.N."/>
            <person name="Grigoriev I.V."/>
            <person name="Debuchy R."/>
            <person name="Gladieux P."/>
            <person name="Hiltunen Thoren M."/>
            <person name="Johannesson H."/>
        </authorList>
    </citation>
    <scope>NUCLEOTIDE SEQUENCE</scope>
    <source>
        <strain evidence="3">CBS 560.94</strain>
    </source>
</reference>
<reference evidence="3" key="2">
    <citation type="submission" date="2023-06" db="EMBL/GenBank/DDBJ databases">
        <authorList>
            <consortium name="Lawrence Berkeley National Laboratory"/>
            <person name="Haridas S."/>
            <person name="Hensen N."/>
            <person name="Bonometti L."/>
            <person name="Westerberg I."/>
            <person name="Brannstrom I.O."/>
            <person name="Guillou S."/>
            <person name="Cros-Aarteil S."/>
            <person name="Calhoun S."/>
            <person name="Kuo A."/>
            <person name="Mondo S."/>
            <person name="Pangilinan J."/>
            <person name="Riley R."/>
            <person name="Labutti K."/>
            <person name="Andreopoulos B."/>
            <person name="Lipzen A."/>
            <person name="Chen C."/>
            <person name="Yanf M."/>
            <person name="Daum C."/>
            <person name="Ng V."/>
            <person name="Clum A."/>
            <person name="Steindorff A."/>
            <person name="Ohm R."/>
            <person name="Martin F."/>
            <person name="Silar P."/>
            <person name="Natvig D."/>
            <person name="Lalanne C."/>
            <person name="Gautier V."/>
            <person name="Ament-Velasquez S.L."/>
            <person name="Kruys A."/>
            <person name="Hutchinson M.I."/>
            <person name="Powell A.J."/>
            <person name="Barry K."/>
            <person name="Miller A.N."/>
            <person name="Grigoriev I.V."/>
            <person name="Debuchy R."/>
            <person name="Gladieux P."/>
            <person name="Thoren M.H."/>
            <person name="Johannesson H."/>
        </authorList>
    </citation>
    <scope>NUCLEOTIDE SEQUENCE</scope>
    <source>
        <strain evidence="3">CBS 560.94</strain>
    </source>
</reference>
<evidence type="ECO:0000313" key="3">
    <source>
        <dbReference type="EMBL" id="KAK3348380.1"/>
    </source>
</evidence>
<proteinExistence type="predicted"/>
<dbReference type="SMART" id="SM00398">
    <property type="entry name" value="HMG"/>
    <property type="match status" value="1"/>
</dbReference>
<sequence>MGRNKTCVPNPILELLLTKPFSEHTDLDHVPFRDMEAYVHRSIDIRHKELGLGKPRRPCNHFVLYFTATHARAEAWREAHVTDLPEASSHQFLSTIISRSWSLEPPSVKAKFTALAEKEKQMHGKAFPDYKLVRKPPRNRRKQVKSTAALPSTTDAKQMETKVAVAPQPLPSYNIQDPFPSSKLSPHIIQRLATLSGRAKELETFLKLCQTSELIRNALWPTDHGLDYQMAIYEYNAFVASTYDKLENHVRDKELLKPYVPKVFDLQWVYDEVSGMYKVSLFWPSMDLSVPASVSTPMSMSMPMDIDQQLPLGGCENGFTAPADFGVGPLFTDEEIEKALQEFDAAGANTADSEPVVNEPPAQVEQVPLPAFTTTEGLNDSDFDMMDFINFESEMPL</sequence>
<comment type="caution">
    <text evidence="3">The sequence shown here is derived from an EMBL/GenBank/DDBJ whole genome shotgun (WGS) entry which is preliminary data.</text>
</comment>
<dbReference type="Gene3D" id="1.10.30.10">
    <property type="entry name" value="High mobility group box domain"/>
    <property type="match status" value="1"/>
</dbReference>